<evidence type="ECO:0000256" key="5">
    <source>
        <dbReference type="ARBA" id="ARBA00023175"/>
    </source>
</evidence>
<feature type="compositionally biased region" description="Polar residues" evidence="9">
    <location>
        <begin position="679"/>
        <end position="696"/>
    </location>
</feature>
<dbReference type="Pfam" id="PF00225">
    <property type="entry name" value="Kinesin"/>
    <property type="match status" value="1"/>
</dbReference>
<keyword evidence="2 6" id="KW-0547">Nucleotide-binding</keyword>
<dbReference type="SMART" id="SM00129">
    <property type="entry name" value="KISc"/>
    <property type="match status" value="1"/>
</dbReference>
<keyword evidence="12" id="KW-1185">Reference proteome</keyword>
<dbReference type="AlphaFoldDB" id="A0AAU9J059"/>
<evidence type="ECO:0000256" key="4">
    <source>
        <dbReference type="ARBA" id="ARBA00023054"/>
    </source>
</evidence>
<evidence type="ECO:0000256" key="7">
    <source>
        <dbReference type="RuleBase" id="RU000394"/>
    </source>
</evidence>
<sequence>MSVLGPDQSIISSHISSRRNSLRPLDENISDNEDIVGQMQQGASNILVAVRCRPLTKKEREIDSTNLIQIIEERVVILMDPQFKYGDKGSRAKEKQYAFDFAFDENSLQKEIFDKTTKFLIDGILNGFNATVFAYGATGAGKTYTMLGEADSPGMMLMTFVELFTKVEELTLERAYKVKLSYLEIYNEVVKDLIHPTSSVLDIREDPVKGIVVAGLAEMIATTPDEVIECIQLGNMRRTCEPTEANQTSSRSHAVLQITVEYKDKAAGTQSEIIVGKLSLIDLAGSERASHTKNRGIRLIEGANINKSLLALGNCINALCEATERGGKVYIPYRDSKLTRLLKDSLGGNCRTVMIACISPYSGSFFDTSNTLKYANRAKNIKTNLHRNVVNVSYHIAKYTAIIAQLRQEVSELRKQLKSRTPNPTVFNNEKFQIELNTHFQEEAKIRKKIYECQQTKEELGFMLFEKQAEMNQAKSKNGEENAGFKALNREVERLKKAIEEQNQINGNYEEMLKGLEHKRDDIKQEWIRKGVPEPYLSSLQLMMQQQILAMNSIDAQRDKNHEQVILKQKDLYIELLKSQLRLRDNVIEIQNEVFKESKVEVKPGLKKIYSQIQSLEEINSSSIVSFPELHGNSRSTNHRSKAKTYKTDHFLPPIIHIPANKTPASVTPSRIPRINSKRYLSTEQKSEPPKSSNVNLLHPKAKRLIQNDAKFKERSRTNSGYFDESDSEKSTAKQMPSMVKVSDRSQKGHYAGQKVKDEKHLVKKRIKPTEIKYGISIRGIETFV</sequence>
<comment type="similarity">
    <text evidence="6 7">Belongs to the TRAFAC class myosin-kinesin ATPase superfamily. Kinesin family.</text>
</comment>
<evidence type="ECO:0000256" key="6">
    <source>
        <dbReference type="PROSITE-ProRule" id="PRU00283"/>
    </source>
</evidence>
<feature type="binding site" evidence="6">
    <location>
        <begin position="136"/>
        <end position="143"/>
    </location>
    <ligand>
        <name>ATP</name>
        <dbReference type="ChEBI" id="CHEBI:30616"/>
    </ligand>
</feature>
<reference evidence="11" key="1">
    <citation type="submission" date="2021-09" db="EMBL/GenBank/DDBJ databases">
        <authorList>
            <consortium name="AG Swart"/>
            <person name="Singh M."/>
            <person name="Singh A."/>
            <person name="Seah K."/>
            <person name="Emmerich C."/>
        </authorList>
    </citation>
    <scope>NUCLEOTIDE SEQUENCE</scope>
    <source>
        <strain evidence="11">ATCC30299</strain>
    </source>
</reference>
<dbReference type="Proteomes" id="UP001162131">
    <property type="component" value="Unassembled WGS sequence"/>
</dbReference>
<dbReference type="InterPro" id="IPR027417">
    <property type="entry name" value="P-loop_NTPase"/>
</dbReference>
<evidence type="ECO:0000256" key="9">
    <source>
        <dbReference type="SAM" id="MobiDB-lite"/>
    </source>
</evidence>
<dbReference type="GO" id="GO:0008017">
    <property type="term" value="F:microtubule binding"/>
    <property type="evidence" value="ECO:0007669"/>
    <property type="project" value="InterPro"/>
</dbReference>
<evidence type="ECO:0000256" key="1">
    <source>
        <dbReference type="ARBA" id="ARBA00022701"/>
    </source>
</evidence>
<comment type="caution">
    <text evidence="11">The sequence shown here is derived from an EMBL/GenBank/DDBJ whole genome shotgun (WGS) entry which is preliminary data.</text>
</comment>
<proteinExistence type="inferred from homology"/>
<dbReference type="InterPro" id="IPR027640">
    <property type="entry name" value="Kinesin-like_fam"/>
</dbReference>
<evidence type="ECO:0000313" key="11">
    <source>
        <dbReference type="EMBL" id="CAG9319248.1"/>
    </source>
</evidence>
<protein>
    <recommendedName>
        <fullName evidence="7">Kinesin-like protein</fullName>
    </recommendedName>
</protein>
<feature type="domain" description="Kinesin motor" evidence="10">
    <location>
        <begin position="45"/>
        <end position="381"/>
    </location>
</feature>
<evidence type="ECO:0000259" key="10">
    <source>
        <dbReference type="PROSITE" id="PS50067"/>
    </source>
</evidence>
<feature type="region of interest" description="Disordered" evidence="9">
    <location>
        <begin position="660"/>
        <end position="698"/>
    </location>
</feature>
<dbReference type="PROSITE" id="PS00411">
    <property type="entry name" value="KINESIN_MOTOR_1"/>
    <property type="match status" value="1"/>
</dbReference>
<dbReference type="PROSITE" id="PS50067">
    <property type="entry name" value="KINESIN_MOTOR_2"/>
    <property type="match status" value="1"/>
</dbReference>
<keyword evidence="4 8" id="KW-0175">Coiled coil</keyword>
<evidence type="ECO:0000256" key="8">
    <source>
        <dbReference type="SAM" id="Coils"/>
    </source>
</evidence>
<dbReference type="InterPro" id="IPR036961">
    <property type="entry name" value="Kinesin_motor_dom_sf"/>
</dbReference>
<keyword evidence="3 6" id="KW-0067">ATP-binding</keyword>
<evidence type="ECO:0000256" key="3">
    <source>
        <dbReference type="ARBA" id="ARBA00022840"/>
    </source>
</evidence>
<accession>A0AAU9J059</accession>
<dbReference type="PANTHER" id="PTHR47968">
    <property type="entry name" value="CENTROMERE PROTEIN E"/>
    <property type="match status" value="1"/>
</dbReference>
<feature type="region of interest" description="Disordered" evidence="9">
    <location>
        <begin position="712"/>
        <end position="757"/>
    </location>
</feature>
<keyword evidence="1 7" id="KW-0493">Microtubule</keyword>
<dbReference type="GO" id="GO:0005874">
    <property type="term" value="C:microtubule"/>
    <property type="evidence" value="ECO:0007669"/>
    <property type="project" value="UniProtKB-KW"/>
</dbReference>
<feature type="coiled-coil region" evidence="8">
    <location>
        <begin position="485"/>
        <end position="526"/>
    </location>
</feature>
<dbReference type="GO" id="GO:0005524">
    <property type="term" value="F:ATP binding"/>
    <property type="evidence" value="ECO:0007669"/>
    <property type="project" value="UniProtKB-UniRule"/>
</dbReference>
<evidence type="ECO:0000313" key="12">
    <source>
        <dbReference type="Proteomes" id="UP001162131"/>
    </source>
</evidence>
<dbReference type="FunFam" id="3.40.850.10:FF:000056">
    <property type="entry name" value="Kinesin-like protein"/>
    <property type="match status" value="1"/>
</dbReference>
<dbReference type="InterPro" id="IPR019821">
    <property type="entry name" value="Kinesin_motor_CS"/>
</dbReference>
<name>A0AAU9J059_9CILI</name>
<dbReference type="SUPFAM" id="SSF52540">
    <property type="entry name" value="P-loop containing nucleoside triphosphate hydrolases"/>
    <property type="match status" value="1"/>
</dbReference>
<dbReference type="PRINTS" id="PR00380">
    <property type="entry name" value="KINESINHEAVY"/>
</dbReference>
<keyword evidence="5 6" id="KW-0505">Motor protein</keyword>
<dbReference type="PANTHER" id="PTHR47968:SF13">
    <property type="entry name" value="KINESIN-LIKE PROTEIN KIF19 ISOFORM X1"/>
    <property type="match status" value="1"/>
</dbReference>
<dbReference type="GO" id="GO:0003777">
    <property type="term" value="F:microtubule motor activity"/>
    <property type="evidence" value="ECO:0007669"/>
    <property type="project" value="InterPro"/>
</dbReference>
<organism evidence="11 12">
    <name type="scientific">Blepharisma stoltei</name>
    <dbReference type="NCBI Taxonomy" id="1481888"/>
    <lineage>
        <taxon>Eukaryota</taxon>
        <taxon>Sar</taxon>
        <taxon>Alveolata</taxon>
        <taxon>Ciliophora</taxon>
        <taxon>Postciliodesmatophora</taxon>
        <taxon>Heterotrichea</taxon>
        <taxon>Heterotrichida</taxon>
        <taxon>Blepharismidae</taxon>
        <taxon>Blepharisma</taxon>
    </lineage>
</organism>
<gene>
    <name evidence="11" type="ORF">BSTOLATCC_MIC23456</name>
</gene>
<dbReference type="Gene3D" id="3.40.850.10">
    <property type="entry name" value="Kinesin motor domain"/>
    <property type="match status" value="1"/>
</dbReference>
<evidence type="ECO:0000256" key="2">
    <source>
        <dbReference type="ARBA" id="ARBA00022741"/>
    </source>
</evidence>
<dbReference type="InterPro" id="IPR001752">
    <property type="entry name" value="Kinesin_motor_dom"/>
</dbReference>
<dbReference type="EMBL" id="CAJZBQ010000022">
    <property type="protein sequence ID" value="CAG9319248.1"/>
    <property type="molecule type" value="Genomic_DNA"/>
</dbReference>
<dbReference type="GO" id="GO:0007018">
    <property type="term" value="P:microtubule-based movement"/>
    <property type="evidence" value="ECO:0007669"/>
    <property type="project" value="InterPro"/>
</dbReference>